<proteinExistence type="predicted"/>
<dbReference type="STRING" id="1423802.FC56_GL000978"/>
<feature type="DNA-binding region" description="H-T-H motif" evidence="2">
    <location>
        <begin position="39"/>
        <end position="58"/>
    </location>
</feature>
<keyword evidence="5" id="KW-1185">Reference proteome</keyword>
<dbReference type="InterPro" id="IPR039532">
    <property type="entry name" value="TetR_C_Firmicutes"/>
</dbReference>
<evidence type="ECO:0000259" key="3">
    <source>
        <dbReference type="PROSITE" id="PS50977"/>
    </source>
</evidence>
<comment type="caution">
    <text evidence="4">The sequence shown here is derived from an EMBL/GenBank/DDBJ whole genome shotgun (WGS) entry which is preliminary data.</text>
</comment>
<dbReference type="EMBL" id="AYZR01000009">
    <property type="protein sequence ID" value="KRM93312.1"/>
    <property type="molecule type" value="Genomic_DNA"/>
</dbReference>
<gene>
    <name evidence="4" type="ORF">FC56_GL000978</name>
</gene>
<organism evidence="4 5">
    <name type="scientific">Lentilactobacillus senioris DSM 24302 = JCM 17472</name>
    <dbReference type="NCBI Taxonomy" id="1423802"/>
    <lineage>
        <taxon>Bacteria</taxon>
        <taxon>Bacillati</taxon>
        <taxon>Bacillota</taxon>
        <taxon>Bacilli</taxon>
        <taxon>Lactobacillales</taxon>
        <taxon>Lactobacillaceae</taxon>
        <taxon>Lentilactobacillus</taxon>
    </lineage>
</organism>
<dbReference type="SUPFAM" id="SSF46689">
    <property type="entry name" value="Homeodomain-like"/>
    <property type="match status" value="1"/>
</dbReference>
<keyword evidence="1 2" id="KW-0238">DNA-binding</keyword>
<protein>
    <recommendedName>
        <fullName evidence="3">HTH tetR-type domain-containing protein</fullName>
    </recommendedName>
</protein>
<dbReference type="Proteomes" id="UP000051256">
    <property type="component" value="Unassembled WGS sequence"/>
</dbReference>
<evidence type="ECO:0000313" key="4">
    <source>
        <dbReference type="EMBL" id="KRM93312.1"/>
    </source>
</evidence>
<dbReference type="Pfam" id="PF14278">
    <property type="entry name" value="TetR_C_8"/>
    <property type="match status" value="1"/>
</dbReference>
<dbReference type="PANTHER" id="PTHR43479:SF7">
    <property type="entry name" value="TETR-FAMILY TRANSCRIPTIONAL REGULATOR"/>
    <property type="match status" value="1"/>
</dbReference>
<evidence type="ECO:0000313" key="5">
    <source>
        <dbReference type="Proteomes" id="UP000051256"/>
    </source>
</evidence>
<dbReference type="InterPro" id="IPR050624">
    <property type="entry name" value="HTH-type_Tx_Regulator"/>
</dbReference>
<feature type="domain" description="HTH tetR-type" evidence="3">
    <location>
        <begin position="16"/>
        <end position="76"/>
    </location>
</feature>
<dbReference type="InterPro" id="IPR001647">
    <property type="entry name" value="HTH_TetR"/>
</dbReference>
<dbReference type="PATRIC" id="fig|1423802.4.peg.991"/>
<dbReference type="InterPro" id="IPR009057">
    <property type="entry name" value="Homeodomain-like_sf"/>
</dbReference>
<dbReference type="PROSITE" id="PS50977">
    <property type="entry name" value="HTH_TETR_2"/>
    <property type="match status" value="1"/>
</dbReference>
<evidence type="ECO:0000256" key="2">
    <source>
        <dbReference type="PROSITE-ProRule" id="PRU00335"/>
    </source>
</evidence>
<name>A0A0R2CQJ1_9LACO</name>
<dbReference type="Gene3D" id="1.10.357.10">
    <property type="entry name" value="Tetracycline Repressor, domain 2"/>
    <property type="match status" value="1"/>
</dbReference>
<dbReference type="GO" id="GO:0003677">
    <property type="term" value="F:DNA binding"/>
    <property type="evidence" value="ECO:0007669"/>
    <property type="project" value="UniProtKB-UniRule"/>
</dbReference>
<sequence length="209" mass="24124">MKLLRGVEMANDKRAAQTEHKIEEALTVLINQKGFNNISVTDITREAKISRGTFYIHYLDKVDLLNHVEDNLLQKLQKILEEVIPRAIEQQRDGAWEVPYKAVISTLNQFLVDRELIIALLSTRGDPAFLTRVKDLFSQEIHRDINSYQGTISYDNNIPPDYIEEIVLNALMGIVLHWLSKDQPESPDEVAQIIMYYCETAPKEWITID</sequence>
<reference evidence="4 5" key="1">
    <citation type="journal article" date="2015" name="Genome Announc.">
        <title>Expanding the biotechnology potential of lactobacilli through comparative genomics of 213 strains and associated genera.</title>
        <authorList>
            <person name="Sun Z."/>
            <person name="Harris H.M."/>
            <person name="McCann A."/>
            <person name="Guo C."/>
            <person name="Argimon S."/>
            <person name="Zhang W."/>
            <person name="Yang X."/>
            <person name="Jeffery I.B."/>
            <person name="Cooney J.C."/>
            <person name="Kagawa T.F."/>
            <person name="Liu W."/>
            <person name="Song Y."/>
            <person name="Salvetti E."/>
            <person name="Wrobel A."/>
            <person name="Rasinkangas P."/>
            <person name="Parkhill J."/>
            <person name="Rea M.C."/>
            <person name="O'Sullivan O."/>
            <person name="Ritari J."/>
            <person name="Douillard F.P."/>
            <person name="Paul Ross R."/>
            <person name="Yang R."/>
            <person name="Briner A.E."/>
            <person name="Felis G.E."/>
            <person name="de Vos W.M."/>
            <person name="Barrangou R."/>
            <person name="Klaenhammer T.R."/>
            <person name="Caufield P.W."/>
            <person name="Cui Y."/>
            <person name="Zhang H."/>
            <person name="O'Toole P.W."/>
        </authorList>
    </citation>
    <scope>NUCLEOTIDE SEQUENCE [LARGE SCALE GENOMIC DNA]</scope>
    <source>
        <strain evidence="4 5">DSM 24302</strain>
    </source>
</reference>
<dbReference type="AlphaFoldDB" id="A0A0R2CQJ1"/>
<dbReference type="PANTHER" id="PTHR43479">
    <property type="entry name" value="ACREF/ENVCD OPERON REPRESSOR-RELATED"/>
    <property type="match status" value="1"/>
</dbReference>
<evidence type="ECO:0000256" key="1">
    <source>
        <dbReference type="ARBA" id="ARBA00023125"/>
    </source>
</evidence>
<dbReference type="Pfam" id="PF00440">
    <property type="entry name" value="TetR_N"/>
    <property type="match status" value="1"/>
</dbReference>
<accession>A0A0R2CQJ1</accession>